<comment type="caution">
    <text evidence="2">The sequence shown here is derived from an EMBL/GenBank/DDBJ whole genome shotgun (WGS) entry which is preliminary data.</text>
</comment>
<dbReference type="InterPro" id="IPR002575">
    <property type="entry name" value="Aminoglycoside_PTrfase"/>
</dbReference>
<sequence>MEVREWSRVGDGGTAEIFTDDQGRIVKLFREWFGKESVDNEYRKSEWAYAQGLPAAKPLGRARYGGREAILLARIEGESLLQRLQREPETAEAAAGEFAAYHVRLNALGADNLDDSQRERLIERIGRAELLSEDERRTVLAELRRLPDDGRLCHGDFHPGNVMENEEGWRVIDWIDACCGHPLYDAARTLLLLGFGTEAGGPRGSMAHAAEIFRGVYLKSYAEQSGFSEAEIERWMLPVAAARLIEPIPEAEKVKLLGLVRHRLERLSGEEREDGSAEQEESNE</sequence>
<dbReference type="Pfam" id="PF01636">
    <property type="entry name" value="APH"/>
    <property type="match status" value="1"/>
</dbReference>
<dbReference type="InterPro" id="IPR011009">
    <property type="entry name" value="Kinase-like_dom_sf"/>
</dbReference>
<name>A0ABX0F842_9BACL</name>
<dbReference type="Proteomes" id="UP000800303">
    <property type="component" value="Unassembled WGS sequence"/>
</dbReference>
<dbReference type="Gene3D" id="3.90.1200.10">
    <property type="match status" value="1"/>
</dbReference>
<organism evidence="2 3">
    <name type="scientific">Saccharibacillus alkalitolerans</name>
    <dbReference type="NCBI Taxonomy" id="2705290"/>
    <lineage>
        <taxon>Bacteria</taxon>
        <taxon>Bacillati</taxon>
        <taxon>Bacillota</taxon>
        <taxon>Bacilli</taxon>
        <taxon>Bacillales</taxon>
        <taxon>Paenibacillaceae</taxon>
        <taxon>Saccharibacillus</taxon>
    </lineage>
</organism>
<reference evidence="2 3" key="1">
    <citation type="submission" date="2020-01" db="EMBL/GenBank/DDBJ databases">
        <title>Polyphasic characterisation and genomic insights into a novel alkali tolerant bacterium VR-M41.</title>
        <authorList>
            <person name="Vemuluri V.R."/>
        </authorList>
    </citation>
    <scope>NUCLEOTIDE SEQUENCE [LARGE SCALE GENOMIC DNA]</scope>
    <source>
        <strain evidence="2 3">VR-M41</strain>
    </source>
</reference>
<dbReference type="EMBL" id="JAAFGS010000003">
    <property type="protein sequence ID" value="NGZ75674.1"/>
    <property type="molecule type" value="Genomic_DNA"/>
</dbReference>
<gene>
    <name evidence="2" type="ORF">GYN08_10090</name>
</gene>
<dbReference type="SUPFAM" id="SSF56112">
    <property type="entry name" value="Protein kinase-like (PK-like)"/>
    <property type="match status" value="1"/>
</dbReference>
<accession>A0ABX0F842</accession>
<feature type="domain" description="Aminoglycoside phosphotransferase" evidence="1">
    <location>
        <begin position="22"/>
        <end position="202"/>
    </location>
</feature>
<evidence type="ECO:0000313" key="3">
    <source>
        <dbReference type="Proteomes" id="UP000800303"/>
    </source>
</evidence>
<evidence type="ECO:0000313" key="2">
    <source>
        <dbReference type="EMBL" id="NGZ75674.1"/>
    </source>
</evidence>
<proteinExistence type="predicted"/>
<evidence type="ECO:0000259" key="1">
    <source>
        <dbReference type="Pfam" id="PF01636"/>
    </source>
</evidence>
<keyword evidence="3" id="KW-1185">Reference proteome</keyword>
<dbReference type="RefSeq" id="WP_166274093.1">
    <property type="nucleotide sequence ID" value="NZ_JAAFGS010000003.1"/>
</dbReference>
<protein>
    <submittedName>
        <fullName evidence="2">Phosphotransferase</fullName>
    </submittedName>
</protein>